<evidence type="ECO:0000313" key="2">
    <source>
        <dbReference type="Proteomes" id="UP000790709"/>
    </source>
</evidence>
<comment type="caution">
    <text evidence="1">The sequence shown here is derived from an EMBL/GenBank/DDBJ whole genome shotgun (WGS) entry which is preliminary data.</text>
</comment>
<dbReference type="Proteomes" id="UP000790709">
    <property type="component" value="Unassembled WGS sequence"/>
</dbReference>
<gene>
    <name evidence="1" type="ORF">BV22DRAFT_922451</name>
</gene>
<organism evidence="1 2">
    <name type="scientific">Leucogyrophana mollusca</name>
    <dbReference type="NCBI Taxonomy" id="85980"/>
    <lineage>
        <taxon>Eukaryota</taxon>
        <taxon>Fungi</taxon>
        <taxon>Dikarya</taxon>
        <taxon>Basidiomycota</taxon>
        <taxon>Agaricomycotina</taxon>
        <taxon>Agaricomycetes</taxon>
        <taxon>Agaricomycetidae</taxon>
        <taxon>Boletales</taxon>
        <taxon>Boletales incertae sedis</taxon>
        <taxon>Leucogyrophana</taxon>
    </lineage>
</organism>
<proteinExistence type="predicted"/>
<reference evidence="1" key="1">
    <citation type="journal article" date="2021" name="New Phytol.">
        <title>Evolutionary innovations through gain and loss of genes in the ectomycorrhizal Boletales.</title>
        <authorList>
            <person name="Wu G."/>
            <person name="Miyauchi S."/>
            <person name="Morin E."/>
            <person name="Kuo A."/>
            <person name="Drula E."/>
            <person name="Varga T."/>
            <person name="Kohler A."/>
            <person name="Feng B."/>
            <person name="Cao Y."/>
            <person name="Lipzen A."/>
            <person name="Daum C."/>
            <person name="Hundley H."/>
            <person name="Pangilinan J."/>
            <person name="Johnson J."/>
            <person name="Barry K."/>
            <person name="LaButti K."/>
            <person name="Ng V."/>
            <person name="Ahrendt S."/>
            <person name="Min B."/>
            <person name="Choi I.G."/>
            <person name="Park H."/>
            <person name="Plett J.M."/>
            <person name="Magnuson J."/>
            <person name="Spatafora J.W."/>
            <person name="Nagy L.G."/>
            <person name="Henrissat B."/>
            <person name="Grigoriev I.V."/>
            <person name="Yang Z.L."/>
            <person name="Xu J."/>
            <person name="Martin F.M."/>
        </authorList>
    </citation>
    <scope>NUCLEOTIDE SEQUENCE</scope>
    <source>
        <strain evidence="1">KUC20120723A-06</strain>
    </source>
</reference>
<accession>A0ACB8AYA2</accession>
<evidence type="ECO:0000313" key="1">
    <source>
        <dbReference type="EMBL" id="KAH7917959.1"/>
    </source>
</evidence>
<name>A0ACB8AYA2_9AGAM</name>
<dbReference type="EMBL" id="MU266887">
    <property type="protein sequence ID" value="KAH7917959.1"/>
    <property type="molecule type" value="Genomic_DNA"/>
</dbReference>
<protein>
    <submittedName>
        <fullName evidence="1">Uncharacterized protein</fullName>
    </submittedName>
</protein>
<keyword evidence="2" id="KW-1185">Reference proteome</keyword>
<sequence length="290" mass="30597">MSQSTSTTCLAATGYQWADNTIGQDPCIVAHDLFATTPPPCNDNDVLFPPITAGQYYPAPGGDGDANSCLCNTVIYSLVSACGLCQNATFLYWSQWIADCPVNAAVYQQWPASIPSTTEIPLWAYMPLVNNSWDGPQAKANASAVSLQVTSSTQPSGTVIPSLNASNTATPNNSSSANHTGAIAGGIVGGVLGVAALVFLGATLWRRRSRSIAHQSTPMYDPEPHTQYSHNTVISQNPFTNPGASLPRLYDPNDPTTFPHTPAPASENTHSNKLLSSNPGDGRYTGVPEL</sequence>